<keyword evidence="1" id="KW-0805">Transcription regulation</keyword>
<keyword evidence="7" id="KW-1185">Reference proteome</keyword>
<dbReference type="SUPFAM" id="SSF46689">
    <property type="entry name" value="Homeodomain-like"/>
    <property type="match status" value="2"/>
</dbReference>
<dbReference type="InterPro" id="IPR018062">
    <property type="entry name" value="HTH_AraC-typ_CS"/>
</dbReference>
<dbReference type="GO" id="GO:0043565">
    <property type="term" value="F:sequence-specific DNA binding"/>
    <property type="evidence" value="ECO:0007669"/>
    <property type="project" value="InterPro"/>
</dbReference>
<evidence type="ECO:0000256" key="3">
    <source>
        <dbReference type="ARBA" id="ARBA00023163"/>
    </source>
</evidence>
<dbReference type="InterPro" id="IPR050204">
    <property type="entry name" value="AraC_XylS_family_regulators"/>
</dbReference>
<organism evidence="6 7">
    <name type="scientific">Octadecabacter arcticus 238</name>
    <dbReference type="NCBI Taxonomy" id="391616"/>
    <lineage>
        <taxon>Bacteria</taxon>
        <taxon>Pseudomonadati</taxon>
        <taxon>Pseudomonadota</taxon>
        <taxon>Alphaproteobacteria</taxon>
        <taxon>Rhodobacterales</taxon>
        <taxon>Roseobacteraceae</taxon>
        <taxon>Octadecabacter</taxon>
    </lineage>
</organism>
<dbReference type="Pfam" id="PF12833">
    <property type="entry name" value="HTH_18"/>
    <property type="match status" value="1"/>
</dbReference>
<reference evidence="6 7" key="1">
    <citation type="journal article" date="2013" name="PLoS ONE">
        <title>Poles Apart: Arctic and Antarctic Octadecabacter strains Share High Genome Plasticity and a New Type of Xanthorhodopsin.</title>
        <authorList>
            <person name="Vollmers J."/>
            <person name="Voget S."/>
            <person name="Dietrich S."/>
            <person name="Gollnow K."/>
            <person name="Smits M."/>
            <person name="Meyer K."/>
            <person name="Brinkhoff T."/>
            <person name="Simon M."/>
            <person name="Daniel R."/>
        </authorList>
    </citation>
    <scope>NUCLEOTIDE SEQUENCE [LARGE SCALE GENOMIC DNA]</scope>
    <source>
        <strain evidence="6 7">238</strain>
    </source>
</reference>
<evidence type="ECO:0000313" key="7">
    <source>
        <dbReference type="Proteomes" id="UP000004688"/>
    </source>
</evidence>
<dbReference type="InterPro" id="IPR029062">
    <property type="entry name" value="Class_I_gatase-like"/>
</dbReference>
<proteinExistence type="predicted"/>
<dbReference type="SUPFAM" id="SSF52317">
    <property type="entry name" value="Class I glutamine amidotransferase-like"/>
    <property type="match status" value="1"/>
</dbReference>
<keyword evidence="2" id="KW-0238">DNA-binding</keyword>
<dbReference type="STRING" id="391616.OA238_c45010"/>
<sequence length="336" mass="36634">MIDQPPLHRYGVLLVPGFSNLAVSLVTEPLFIANWLAGKTLFGWTTLSADGFAVSSSSGNLFAVDAPLSGKTRETFDTVFVVASFEARNSEMNARIVDWLRKAARNGVRLGGIETGSEILMDAGLLLSESIPAHWYNAKGSNERHPDLKITETLFDVAGGQPLSAGGMATADMMLELIAQTAGDSLASEVGRHLLLDARRPGSRPQPSVKVSMPPDGNSPHHEDPVARAHTIMEQRIEDPLSCVELADMVGVSLRHLQRLFRARLGRGMEATYRELRLATAHQLVQQTNISLTEIAFASGFSSLEVLSRTYRSRFGVPPSRDRQQTLDATVCHSFK</sequence>
<dbReference type="PROSITE" id="PS00041">
    <property type="entry name" value="HTH_ARAC_FAMILY_1"/>
    <property type="match status" value="1"/>
</dbReference>
<dbReference type="RefSeq" id="WP_015497315.1">
    <property type="nucleotide sequence ID" value="NC_020908.1"/>
</dbReference>
<dbReference type="HOGENOM" id="CLU_000445_59_0_5"/>
<dbReference type="GO" id="GO:0003700">
    <property type="term" value="F:DNA-binding transcription factor activity"/>
    <property type="evidence" value="ECO:0007669"/>
    <property type="project" value="InterPro"/>
</dbReference>
<dbReference type="EMBL" id="CP003742">
    <property type="protein sequence ID" value="AGI74373.1"/>
    <property type="molecule type" value="Genomic_DNA"/>
</dbReference>
<dbReference type="AlphaFoldDB" id="M9RRM0"/>
<dbReference type="InterPro" id="IPR009057">
    <property type="entry name" value="Homeodomain-like_sf"/>
</dbReference>
<dbReference type="eggNOG" id="COG4977">
    <property type="taxonomic scope" value="Bacteria"/>
</dbReference>
<dbReference type="CDD" id="cd03136">
    <property type="entry name" value="GATase1_AraC_ArgR_like"/>
    <property type="match status" value="1"/>
</dbReference>
<keyword evidence="3" id="KW-0804">Transcription</keyword>
<dbReference type="KEGG" id="oar:OA238_c45010"/>
<dbReference type="Gene3D" id="1.10.10.60">
    <property type="entry name" value="Homeodomain-like"/>
    <property type="match status" value="1"/>
</dbReference>
<dbReference type="OrthoDB" id="9793400at2"/>
<dbReference type="PANTHER" id="PTHR46796:SF6">
    <property type="entry name" value="ARAC SUBFAMILY"/>
    <property type="match status" value="1"/>
</dbReference>
<evidence type="ECO:0000256" key="2">
    <source>
        <dbReference type="ARBA" id="ARBA00023125"/>
    </source>
</evidence>
<gene>
    <name evidence="6" type="ORF">OA238_c45010</name>
</gene>
<name>M9RRM0_9RHOB</name>
<feature type="region of interest" description="Disordered" evidence="4">
    <location>
        <begin position="198"/>
        <end position="224"/>
    </location>
</feature>
<feature type="domain" description="HTH araC/xylS-type" evidence="5">
    <location>
        <begin position="227"/>
        <end position="325"/>
    </location>
</feature>
<dbReference type="PROSITE" id="PS01124">
    <property type="entry name" value="HTH_ARAC_FAMILY_2"/>
    <property type="match status" value="1"/>
</dbReference>
<dbReference type="SMART" id="SM00342">
    <property type="entry name" value="HTH_ARAC"/>
    <property type="match status" value="1"/>
</dbReference>
<accession>M9RRM0</accession>
<protein>
    <submittedName>
        <fullName evidence="6">AraC family transcriptional regulator</fullName>
    </submittedName>
</protein>
<evidence type="ECO:0000259" key="5">
    <source>
        <dbReference type="PROSITE" id="PS01124"/>
    </source>
</evidence>
<evidence type="ECO:0000256" key="4">
    <source>
        <dbReference type="SAM" id="MobiDB-lite"/>
    </source>
</evidence>
<evidence type="ECO:0000313" key="6">
    <source>
        <dbReference type="EMBL" id="AGI74373.1"/>
    </source>
</evidence>
<evidence type="ECO:0000256" key="1">
    <source>
        <dbReference type="ARBA" id="ARBA00023015"/>
    </source>
</evidence>
<dbReference type="InterPro" id="IPR018060">
    <property type="entry name" value="HTH_AraC"/>
</dbReference>
<dbReference type="Gene3D" id="3.40.50.880">
    <property type="match status" value="1"/>
</dbReference>
<dbReference type="Proteomes" id="UP000004688">
    <property type="component" value="Chromosome"/>
</dbReference>
<dbReference type="PANTHER" id="PTHR46796">
    <property type="entry name" value="HTH-TYPE TRANSCRIPTIONAL ACTIVATOR RHAS-RELATED"/>
    <property type="match status" value="1"/>
</dbReference>